<organism evidence="1 2">
    <name type="scientific">Drouetiella hepatica Uher 2000/2452</name>
    <dbReference type="NCBI Taxonomy" id="904376"/>
    <lineage>
        <taxon>Bacteria</taxon>
        <taxon>Bacillati</taxon>
        <taxon>Cyanobacteriota</taxon>
        <taxon>Cyanophyceae</taxon>
        <taxon>Oculatellales</taxon>
        <taxon>Oculatellaceae</taxon>
        <taxon>Drouetiella</taxon>
    </lineage>
</organism>
<protein>
    <submittedName>
        <fullName evidence="1">Uncharacterized protein</fullName>
    </submittedName>
</protein>
<sequence length="232" mass="26057">MRMIVLSEDPESIASKIAAVMGISVYSLPKNFSLGAIAATLQPQTNPPQNSFGIWLSAPPSIDRYRAVYDAFLSRNIQLLNRPEQYAIAQQFSNIYSKLSDLAPVKSAQSWAEVRQAADLHYGQADPKGKPLGRSFRVYLYRQTILTYAYFWEVDDPLKWLTVEEEEAIFDMALKAAARLDLLFVAIDIGQQVCDNWTIVGVSDAQFCLLNQTPMISFWGELEKIFSAQMSG</sequence>
<reference evidence="1" key="2">
    <citation type="journal article" date="2022" name="Microbiol. Resour. Announc.">
        <title>Metagenome Sequencing to Explore Phylogenomics of Terrestrial Cyanobacteria.</title>
        <authorList>
            <person name="Ward R.D."/>
            <person name="Stajich J.E."/>
            <person name="Johansen J.R."/>
            <person name="Huntemann M."/>
            <person name="Clum A."/>
            <person name="Foster B."/>
            <person name="Foster B."/>
            <person name="Roux S."/>
            <person name="Palaniappan K."/>
            <person name="Varghese N."/>
            <person name="Mukherjee S."/>
            <person name="Reddy T.B.K."/>
            <person name="Daum C."/>
            <person name="Copeland A."/>
            <person name="Chen I.A."/>
            <person name="Ivanova N.N."/>
            <person name="Kyrpides N.C."/>
            <person name="Shapiro N."/>
            <person name="Eloe-Fadrosh E.A."/>
            <person name="Pietrasiak N."/>
        </authorList>
    </citation>
    <scope>NUCLEOTIDE SEQUENCE</scope>
    <source>
        <strain evidence="1">UHER 2000/2452</strain>
    </source>
</reference>
<name>A0A951Q8A3_9CYAN</name>
<comment type="caution">
    <text evidence="1">The sequence shown here is derived from an EMBL/GenBank/DDBJ whole genome shotgun (WGS) entry which is preliminary data.</text>
</comment>
<dbReference type="AlphaFoldDB" id="A0A951Q8A3"/>
<evidence type="ECO:0000313" key="1">
    <source>
        <dbReference type="EMBL" id="MBW4658031.1"/>
    </source>
</evidence>
<gene>
    <name evidence="1" type="ORF">KME15_05115</name>
</gene>
<accession>A0A951Q8A3</accession>
<proteinExistence type="predicted"/>
<dbReference type="Proteomes" id="UP000757435">
    <property type="component" value="Unassembled WGS sequence"/>
</dbReference>
<evidence type="ECO:0000313" key="2">
    <source>
        <dbReference type="Proteomes" id="UP000757435"/>
    </source>
</evidence>
<dbReference type="EMBL" id="JAHHHD010000004">
    <property type="protein sequence ID" value="MBW4658031.1"/>
    <property type="molecule type" value="Genomic_DNA"/>
</dbReference>
<reference evidence="1" key="1">
    <citation type="submission" date="2021-05" db="EMBL/GenBank/DDBJ databases">
        <authorList>
            <person name="Pietrasiak N."/>
            <person name="Ward R."/>
            <person name="Stajich J.E."/>
            <person name="Kurbessoian T."/>
        </authorList>
    </citation>
    <scope>NUCLEOTIDE SEQUENCE</scope>
    <source>
        <strain evidence="1">UHER 2000/2452</strain>
    </source>
</reference>